<dbReference type="GO" id="GO:0003677">
    <property type="term" value="F:DNA binding"/>
    <property type="evidence" value="ECO:0007669"/>
    <property type="project" value="InterPro"/>
</dbReference>
<dbReference type="PhylomeDB" id="B8MN33"/>
<dbReference type="GO" id="GO:0045944">
    <property type="term" value="P:positive regulation of transcription by RNA polymerase II"/>
    <property type="evidence" value="ECO:0007669"/>
    <property type="project" value="UniProtKB-ARBA"/>
</dbReference>
<name>B8MN33_TALSN</name>
<proteinExistence type="predicted"/>
<dbReference type="eggNOG" id="ENOG502RPNQ">
    <property type="taxonomic scope" value="Eukaryota"/>
</dbReference>
<organism evidence="1 2">
    <name type="scientific">Talaromyces stipitatus (strain ATCC 10500 / CBS 375.48 / QM 6759 / NRRL 1006)</name>
    <name type="common">Penicillium stipitatum</name>
    <dbReference type="NCBI Taxonomy" id="441959"/>
    <lineage>
        <taxon>Eukaryota</taxon>
        <taxon>Fungi</taxon>
        <taxon>Dikarya</taxon>
        <taxon>Ascomycota</taxon>
        <taxon>Pezizomycotina</taxon>
        <taxon>Eurotiomycetes</taxon>
        <taxon>Eurotiomycetidae</taxon>
        <taxon>Eurotiales</taxon>
        <taxon>Trichocomaceae</taxon>
        <taxon>Talaromyces</taxon>
        <taxon>Talaromyces sect. Talaromyces</taxon>
    </lineage>
</organism>
<reference evidence="2" key="1">
    <citation type="journal article" date="2015" name="Genome Announc.">
        <title>Genome sequence of the AIDS-associated pathogen Penicillium marneffei (ATCC18224) and its near taxonomic relative Talaromyces stipitatus (ATCC10500).</title>
        <authorList>
            <person name="Nierman W.C."/>
            <person name="Fedorova-Abrams N.D."/>
            <person name="Andrianopoulos A."/>
        </authorList>
    </citation>
    <scope>NUCLEOTIDE SEQUENCE [LARGE SCALE GENOMIC DNA]</scope>
    <source>
        <strain evidence="2">ATCC 10500 / CBS 375.48 / QM 6759 / NRRL 1006</strain>
    </source>
</reference>
<evidence type="ECO:0000313" key="2">
    <source>
        <dbReference type="Proteomes" id="UP000001745"/>
    </source>
</evidence>
<sequence>MTRRITKEQRLRKRHVRQRNERRISLMHKAYKYGTICHADIFLGIRLKENGHVFTFQSDRLGFWSPMTTHLKSYFPVPFCMTSDDFEKPTELVQTKPNHLEMELSRHSLFSPVE</sequence>
<dbReference type="GeneID" id="8099257"/>
<dbReference type="InterPro" id="IPR036879">
    <property type="entry name" value="TF_MADSbox_sf"/>
</dbReference>
<dbReference type="VEuPathDB" id="FungiDB:TSTA_102120"/>
<evidence type="ECO:0008006" key="3">
    <source>
        <dbReference type="Google" id="ProtNLM"/>
    </source>
</evidence>
<dbReference type="EMBL" id="EQ962658">
    <property type="protein sequence ID" value="EED13982.1"/>
    <property type="molecule type" value="Genomic_DNA"/>
</dbReference>
<accession>B8MN33</accession>
<dbReference type="SUPFAM" id="SSF55455">
    <property type="entry name" value="SRF-like"/>
    <property type="match status" value="1"/>
</dbReference>
<dbReference type="InParanoid" id="B8MN33"/>
<dbReference type="RefSeq" id="XP_002486220.1">
    <property type="nucleotide sequence ID" value="XM_002486175.1"/>
</dbReference>
<dbReference type="STRING" id="441959.B8MN33"/>
<dbReference type="OMA" id="ICHADIF"/>
<evidence type="ECO:0000313" key="1">
    <source>
        <dbReference type="EMBL" id="EED13982.1"/>
    </source>
</evidence>
<dbReference type="Proteomes" id="UP000001745">
    <property type="component" value="Unassembled WGS sequence"/>
</dbReference>
<dbReference type="AlphaFoldDB" id="B8MN33"/>
<dbReference type="HOGENOM" id="CLU_159430_1_0_1"/>
<keyword evidence="2" id="KW-1185">Reference proteome</keyword>
<protein>
    <recommendedName>
        <fullName evidence="3">MADS-box domain-containing protein</fullName>
    </recommendedName>
</protein>
<gene>
    <name evidence="1" type="ORF">TSTA_102120</name>
</gene>
<dbReference type="OrthoDB" id="4361034at2759"/>
<dbReference type="GO" id="GO:0046983">
    <property type="term" value="F:protein dimerization activity"/>
    <property type="evidence" value="ECO:0007669"/>
    <property type="project" value="InterPro"/>
</dbReference>